<reference evidence="1 2" key="1">
    <citation type="submission" date="2018-12" db="EMBL/GenBank/DDBJ databases">
        <authorList>
            <person name="Yu L."/>
        </authorList>
    </citation>
    <scope>NUCLEOTIDE SEQUENCE [LARGE SCALE GENOMIC DNA]</scope>
    <source>
        <strain evidence="1 2">HAW-EB2</strain>
    </source>
</reference>
<dbReference type="Proteomes" id="UP000267448">
    <property type="component" value="Unassembled WGS sequence"/>
</dbReference>
<comment type="caution">
    <text evidence="1">The sequence shown here is derived from an EMBL/GenBank/DDBJ whole genome shotgun (WGS) entry which is preliminary data.</text>
</comment>
<dbReference type="AlphaFoldDB" id="A0A3S0J5Y4"/>
<evidence type="ECO:0000313" key="2">
    <source>
        <dbReference type="Proteomes" id="UP000267448"/>
    </source>
</evidence>
<evidence type="ECO:0000313" key="1">
    <source>
        <dbReference type="EMBL" id="RTR38603.1"/>
    </source>
</evidence>
<protein>
    <submittedName>
        <fullName evidence="1">Uncharacterized protein</fullName>
    </submittedName>
</protein>
<gene>
    <name evidence="1" type="ORF">EKG38_13955</name>
</gene>
<dbReference type="EMBL" id="RXNU01000006">
    <property type="protein sequence ID" value="RTR38603.1"/>
    <property type="molecule type" value="Genomic_DNA"/>
</dbReference>
<proteinExistence type="predicted"/>
<dbReference type="OrthoDB" id="10008993at2"/>
<name>A0A3S0J5Y4_9GAMM</name>
<sequence>MKTINPIAITTSLEGESFLPFFLDCSPAEVKLDEQIAQRYLDSYLPGAAITTSVRSKHLWEGQLGPDYFVLYQSSASLIAIHVTQSMEVNFVCHSEFWNTEHWDWSEPLECLTDFHFQLTDLNDWNLNTASQMRQSAINALEWWQVEVERKSIDIKLGDLEISPCDNGFFHYPQLH</sequence>
<accession>A0A3S0J5Y4</accession>
<dbReference type="RefSeq" id="WP_126520834.1">
    <property type="nucleotide sequence ID" value="NZ_RXNU01000006.1"/>
</dbReference>
<keyword evidence="2" id="KW-1185">Reference proteome</keyword>
<organism evidence="1 2">
    <name type="scientific">Shewanella canadensis</name>
    <dbReference type="NCBI Taxonomy" id="271096"/>
    <lineage>
        <taxon>Bacteria</taxon>
        <taxon>Pseudomonadati</taxon>
        <taxon>Pseudomonadota</taxon>
        <taxon>Gammaproteobacteria</taxon>
        <taxon>Alteromonadales</taxon>
        <taxon>Shewanellaceae</taxon>
        <taxon>Shewanella</taxon>
    </lineage>
</organism>